<dbReference type="CDD" id="cd14256">
    <property type="entry name" value="Dockerin_I"/>
    <property type="match status" value="1"/>
</dbReference>
<protein>
    <recommendedName>
        <fullName evidence="2">Phytase-like domain-containing protein</fullName>
    </recommendedName>
</protein>
<dbReference type="Pfam" id="PF13449">
    <property type="entry name" value="Phytase-like"/>
    <property type="match status" value="1"/>
</dbReference>
<dbReference type="RefSeq" id="WP_145291448.1">
    <property type="nucleotide sequence ID" value="NZ_CP036291.1"/>
</dbReference>
<dbReference type="InterPro" id="IPR036439">
    <property type="entry name" value="Dockerin_dom_sf"/>
</dbReference>
<dbReference type="PROSITE" id="PS00018">
    <property type="entry name" value="EF_HAND_1"/>
    <property type="match status" value="1"/>
</dbReference>
<dbReference type="PANTHER" id="PTHR37957:SF1">
    <property type="entry name" value="PHYTASE-LIKE DOMAIN-CONTAINING PROTEIN"/>
    <property type="match status" value="1"/>
</dbReference>
<dbReference type="GO" id="GO:0000272">
    <property type="term" value="P:polysaccharide catabolic process"/>
    <property type="evidence" value="ECO:0007669"/>
    <property type="project" value="InterPro"/>
</dbReference>
<dbReference type="SUPFAM" id="SSF63829">
    <property type="entry name" value="Calcium-dependent phosphotriesterase"/>
    <property type="match status" value="1"/>
</dbReference>
<feature type="chain" id="PRO_5021785725" description="Phytase-like domain-containing protein" evidence="1">
    <location>
        <begin position="32"/>
        <end position="450"/>
    </location>
</feature>
<dbReference type="PANTHER" id="PTHR37957">
    <property type="entry name" value="BLR7070 PROTEIN"/>
    <property type="match status" value="1"/>
</dbReference>
<gene>
    <name evidence="3" type="ORF">Pla175_48120</name>
</gene>
<dbReference type="SUPFAM" id="SSF63446">
    <property type="entry name" value="Type I dockerin domain"/>
    <property type="match status" value="1"/>
</dbReference>
<feature type="domain" description="Phytase-like" evidence="2">
    <location>
        <begin position="54"/>
        <end position="336"/>
    </location>
</feature>
<organism evidence="3 4">
    <name type="scientific">Pirellulimonas nuda</name>
    <dbReference type="NCBI Taxonomy" id="2528009"/>
    <lineage>
        <taxon>Bacteria</taxon>
        <taxon>Pseudomonadati</taxon>
        <taxon>Planctomycetota</taxon>
        <taxon>Planctomycetia</taxon>
        <taxon>Pirellulales</taxon>
        <taxon>Lacipirellulaceae</taxon>
        <taxon>Pirellulimonas</taxon>
    </lineage>
</organism>
<keyword evidence="4" id="KW-1185">Reference proteome</keyword>
<feature type="signal peptide" evidence="1">
    <location>
        <begin position="1"/>
        <end position="31"/>
    </location>
</feature>
<accession>A0A518DIU2</accession>
<evidence type="ECO:0000256" key="1">
    <source>
        <dbReference type="SAM" id="SignalP"/>
    </source>
</evidence>
<dbReference type="InterPro" id="IPR027372">
    <property type="entry name" value="Phytase-like_dom"/>
</dbReference>
<evidence type="ECO:0000313" key="4">
    <source>
        <dbReference type="Proteomes" id="UP000317429"/>
    </source>
</evidence>
<dbReference type="AlphaFoldDB" id="A0A518DIU2"/>
<name>A0A518DIU2_9BACT</name>
<dbReference type="Proteomes" id="UP000317429">
    <property type="component" value="Chromosome"/>
</dbReference>
<dbReference type="Gene3D" id="1.10.1330.10">
    <property type="entry name" value="Dockerin domain"/>
    <property type="match status" value="1"/>
</dbReference>
<evidence type="ECO:0000313" key="3">
    <source>
        <dbReference type="EMBL" id="QDU91390.1"/>
    </source>
</evidence>
<sequence length="450" mass="45088" precursor="true">MVDRSARGLLAPSRACLVALAALGASLLGSADGAPWTVTLSGIHGIDPGAFVGVSELSGVAYAGPTQGGAHRFLAVSDGAGVLTSLDVTFSATGAITSAAAAATLTLGVNRDFEGVALVPGAPDRVYLSEEGTPAVRAYDLTTGAEVQSLSTPAVFATRRGNRGFESLAASPGGGALWTANEDALTADGPATTTSAGSVVRLLRYDRSGATYAPAQQYAYPLDAIHAAPLFGQPQAGLSDLVVLPDGALVAMERSFAATLSVSYRHRLYLVDASTATDVGTGLPASGLIGNAYAPVTKTLLWSGTVNGSSGQNLEGLTLGPQLADGSWVLLGVVDDSSGGDPFSTLSVVSFVATAPTPTTPGDYNGDGAVDARDLDAWRASYGNLSPAGLGADGNGDGQVNAADYTVWRDAPASPAPVGPASVPEPSALWLAGVGLCLSAIARKSGWLGK</sequence>
<evidence type="ECO:0000259" key="2">
    <source>
        <dbReference type="Pfam" id="PF13449"/>
    </source>
</evidence>
<reference evidence="3 4" key="1">
    <citation type="submission" date="2019-02" db="EMBL/GenBank/DDBJ databases">
        <title>Deep-cultivation of Planctomycetes and their phenomic and genomic characterization uncovers novel biology.</title>
        <authorList>
            <person name="Wiegand S."/>
            <person name="Jogler M."/>
            <person name="Boedeker C."/>
            <person name="Pinto D."/>
            <person name="Vollmers J."/>
            <person name="Rivas-Marin E."/>
            <person name="Kohn T."/>
            <person name="Peeters S.H."/>
            <person name="Heuer A."/>
            <person name="Rast P."/>
            <person name="Oberbeckmann S."/>
            <person name="Bunk B."/>
            <person name="Jeske O."/>
            <person name="Meyerdierks A."/>
            <person name="Storesund J.E."/>
            <person name="Kallscheuer N."/>
            <person name="Luecker S."/>
            <person name="Lage O.M."/>
            <person name="Pohl T."/>
            <person name="Merkel B.J."/>
            <person name="Hornburger P."/>
            <person name="Mueller R.-W."/>
            <person name="Bruemmer F."/>
            <person name="Labrenz M."/>
            <person name="Spormann A.M."/>
            <person name="Op den Camp H."/>
            <person name="Overmann J."/>
            <person name="Amann R."/>
            <person name="Jetten M.S.M."/>
            <person name="Mascher T."/>
            <person name="Medema M.H."/>
            <person name="Devos D.P."/>
            <person name="Kaster A.-K."/>
            <person name="Ovreas L."/>
            <person name="Rohde M."/>
            <person name="Galperin M.Y."/>
            <person name="Jogler C."/>
        </authorList>
    </citation>
    <scope>NUCLEOTIDE SEQUENCE [LARGE SCALE GENOMIC DNA]</scope>
    <source>
        <strain evidence="3 4">Pla175</strain>
    </source>
</reference>
<dbReference type="OrthoDB" id="251510at2"/>
<keyword evidence="1" id="KW-0732">Signal</keyword>
<proteinExistence type="predicted"/>
<dbReference type="InterPro" id="IPR018247">
    <property type="entry name" value="EF_Hand_1_Ca_BS"/>
</dbReference>
<dbReference type="KEGG" id="pnd:Pla175_48120"/>
<dbReference type="EMBL" id="CP036291">
    <property type="protein sequence ID" value="QDU91390.1"/>
    <property type="molecule type" value="Genomic_DNA"/>
</dbReference>